<feature type="domain" description="BON" evidence="2">
    <location>
        <begin position="127"/>
        <end position="193"/>
    </location>
</feature>
<evidence type="ECO:0000259" key="2">
    <source>
        <dbReference type="PROSITE" id="PS50914"/>
    </source>
</evidence>
<accession>E8Q6M3</accession>
<dbReference type="InterPro" id="IPR051686">
    <property type="entry name" value="Lipoprotein_DolP"/>
</dbReference>
<dbReference type="STRING" id="859654.BVAF_051"/>
<sequence length="193" mass="21860">MKNHIIFLTLTLVFYSTLLIGCTSMLTIGTATIVANTWYDSRTIGSQIDDSILKINIYHALNKHTQIKKFTRIINTVYQGNVLLTGQSPSSELSKEAINIVMHINGTKNIYNAIRKNSPISLQNILFDSIISNQIRFHLFTKKNTHISKIKVVTENREVFLLGMVTCKEGQYAEKIARKTKGVKNVFSAFTYI</sequence>
<feature type="transmembrane region" description="Helical" evidence="1">
    <location>
        <begin position="12"/>
        <end position="39"/>
    </location>
</feature>
<dbReference type="PROSITE" id="PS50914">
    <property type="entry name" value="BON"/>
    <property type="match status" value="2"/>
</dbReference>
<dbReference type="PANTHER" id="PTHR34606:SF4">
    <property type="entry name" value="OUTER MEMBRANE LIPOPROTEIN DOLP"/>
    <property type="match status" value="1"/>
</dbReference>
<dbReference type="EMBL" id="CP002189">
    <property type="protein sequence ID" value="ADV33464.1"/>
    <property type="molecule type" value="Genomic_DNA"/>
</dbReference>
<organism evidence="3 4">
    <name type="scientific">Blochmanniella vafra (strain BVAF)</name>
    <dbReference type="NCBI Taxonomy" id="859654"/>
    <lineage>
        <taxon>Bacteria</taxon>
        <taxon>Pseudomonadati</taxon>
        <taxon>Pseudomonadota</taxon>
        <taxon>Gammaproteobacteria</taxon>
        <taxon>Enterobacterales</taxon>
        <taxon>Enterobacteriaceae</taxon>
        <taxon>ant endosymbionts</taxon>
        <taxon>Candidatus Blochmanniella</taxon>
    </lineage>
</organism>
<dbReference type="PANTHER" id="PTHR34606">
    <property type="entry name" value="BON DOMAIN-CONTAINING PROTEIN"/>
    <property type="match status" value="1"/>
</dbReference>
<evidence type="ECO:0000313" key="3">
    <source>
        <dbReference type="EMBL" id="ADV33464.1"/>
    </source>
</evidence>
<keyword evidence="4" id="KW-1185">Reference proteome</keyword>
<dbReference type="NCBIfam" id="NF008247">
    <property type="entry name" value="PRK11023.1"/>
    <property type="match status" value="1"/>
</dbReference>
<dbReference type="PROSITE" id="PS51257">
    <property type="entry name" value="PROKAR_LIPOPROTEIN"/>
    <property type="match status" value="1"/>
</dbReference>
<keyword evidence="1" id="KW-0472">Membrane</keyword>
<keyword evidence="1" id="KW-0812">Transmembrane</keyword>
<evidence type="ECO:0000256" key="1">
    <source>
        <dbReference type="SAM" id="Phobius"/>
    </source>
</evidence>
<gene>
    <name evidence="3" type="primary">yraP</name>
    <name evidence="3" type="ordered locus">BVAF_051</name>
</gene>
<proteinExistence type="predicted"/>
<dbReference type="InterPro" id="IPR007055">
    <property type="entry name" value="BON_dom"/>
</dbReference>
<feature type="domain" description="BON" evidence="2">
    <location>
        <begin position="49"/>
        <end position="118"/>
    </location>
</feature>
<dbReference type="RefSeq" id="WP_013516389.1">
    <property type="nucleotide sequence ID" value="NC_014909.2"/>
</dbReference>
<dbReference type="Proteomes" id="UP000007464">
    <property type="component" value="Chromosome"/>
</dbReference>
<evidence type="ECO:0000313" key="4">
    <source>
        <dbReference type="Proteomes" id="UP000007464"/>
    </source>
</evidence>
<reference evidence="3 4" key="1">
    <citation type="journal article" date="2010" name="BMC Genomics">
        <title>Unprecedented loss of ammonia assimilation capability in a urease-encoding bacterial mutualist.</title>
        <authorList>
            <person name="Williams L.E."/>
            <person name="Wernegreen J.J."/>
        </authorList>
    </citation>
    <scope>NUCLEOTIDE SEQUENCE [LARGE SCALE GENOMIC DNA]</scope>
    <source>
        <strain evidence="3 4">BVAF</strain>
    </source>
</reference>
<dbReference type="HOGENOM" id="CLU_083606_3_0_6"/>
<protein>
    <submittedName>
        <fullName evidence="3">Phospholipid-binding domain protein</fullName>
    </submittedName>
</protein>
<dbReference type="KEGG" id="bva:BVAF_051"/>
<dbReference type="OrthoDB" id="9783990at2"/>
<dbReference type="Pfam" id="PF04972">
    <property type="entry name" value="BON"/>
    <property type="match status" value="2"/>
</dbReference>
<keyword evidence="1" id="KW-1133">Transmembrane helix</keyword>
<name>E8Q6M3_BLOVB</name>
<dbReference type="AlphaFoldDB" id="E8Q6M3"/>